<protein>
    <submittedName>
        <fullName evidence="1">Uncharacterized protein</fullName>
    </submittedName>
</protein>
<dbReference type="EMBL" id="BAAAHP010000328">
    <property type="protein sequence ID" value="GAA0908517.1"/>
    <property type="molecule type" value="Genomic_DNA"/>
</dbReference>
<organism evidence="1 2">
    <name type="scientific">Pseudonocardia zijingensis</name>
    <dbReference type="NCBI Taxonomy" id="153376"/>
    <lineage>
        <taxon>Bacteria</taxon>
        <taxon>Bacillati</taxon>
        <taxon>Actinomycetota</taxon>
        <taxon>Actinomycetes</taxon>
        <taxon>Pseudonocardiales</taxon>
        <taxon>Pseudonocardiaceae</taxon>
        <taxon>Pseudonocardia</taxon>
    </lineage>
</organism>
<evidence type="ECO:0000313" key="2">
    <source>
        <dbReference type="Proteomes" id="UP001499967"/>
    </source>
</evidence>
<accession>A0ABN1NI25</accession>
<sequence>MAGMTEQPDDVSRFRAELDQRSAHAKRVLDLGPDVVHPLSDVVRSADGPDDVPAWAVELFRRAEEQEPWSRAGEMPPP</sequence>
<dbReference type="Proteomes" id="UP001499967">
    <property type="component" value="Unassembled WGS sequence"/>
</dbReference>
<gene>
    <name evidence="1" type="ORF">GCM10009559_77800</name>
</gene>
<reference evidence="1 2" key="1">
    <citation type="journal article" date="2019" name="Int. J. Syst. Evol. Microbiol.">
        <title>The Global Catalogue of Microorganisms (GCM) 10K type strain sequencing project: providing services to taxonomists for standard genome sequencing and annotation.</title>
        <authorList>
            <consortium name="The Broad Institute Genomics Platform"/>
            <consortium name="The Broad Institute Genome Sequencing Center for Infectious Disease"/>
            <person name="Wu L."/>
            <person name="Ma J."/>
        </authorList>
    </citation>
    <scope>NUCLEOTIDE SEQUENCE [LARGE SCALE GENOMIC DNA]</scope>
    <source>
        <strain evidence="1 2">JCM 11117</strain>
    </source>
</reference>
<evidence type="ECO:0000313" key="1">
    <source>
        <dbReference type="EMBL" id="GAA0908517.1"/>
    </source>
</evidence>
<name>A0ABN1NI25_9PSEU</name>
<comment type="caution">
    <text evidence="1">The sequence shown here is derived from an EMBL/GenBank/DDBJ whole genome shotgun (WGS) entry which is preliminary data.</text>
</comment>
<keyword evidence="2" id="KW-1185">Reference proteome</keyword>
<proteinExistence type="predicted"/>